<evidence type="ECO:0000313" key="2">
    <source>
        <dbReference type="Proteomes" id="UP000070188"/>
    </source>
</evidence>
<name>A0A132MST5_9ACTN</name>
<sequence>MSFGERIRHWHLLVMAVPADMPSDVRGPALLSAKDMFRDLAAAKSIAGRVARVVAYGG</sequence>
<dbReference type="AlphaFoldDB" id="A0A132MST5"/>
<reference evidence="2" key="1">
    <citation type="submission" date="2015-04" db="EMBL/GenBank/DDBJ databases">
        <title>Physiological reanalysis, assessment of diazotrophy, and genome sequences of multiple isolates of Streptomyces thermoautotrophicus.</title>
        <authorList>
            <person name="MacKellar D.C."/>
            <person name="Lieber L."/>
            <person name="Norman J."/>
            <person name="Bolger A."/>
            <person name="Tobin C."/>
            <person name="Murray J.W."/>
            <person name="Chang R."/>
            <person name="Ford T."/>
            <person name="Nguyen P.Q."/>
            <person name="Woodward J."/>
            <person name="Permingeat H."/>
            <person name="Joshi N.S."/>
            <person name="Silver P.A."/>
            <person name="Usadel B."/>
            <person name="Rutherford A.W."/>
            <person name="Friesen M."/>
            <person name="Prell J."/>
        </authorList>
    </citation>
    <scope>NUCLEOTIDE SEQUENCE [LARGE SCALE GENOMIC DNA]</scope>
    <source>
        <strain evidence="2">H1</strain>
    </source>
</reference>
<proteinExistence type="predicted"/>
<comment type="caution">
    <text evidence="1">The sequence shown here is derived from an EMBL/GenBank/DDBJ whole genome shotgun (WGS) entry which is preliminary data.</text>
</comment>
<dbReference type="Proteomes" id="UP000070188">
    <property type="component" value="Unassembled WGS sequence"/>
</dbReference>
<dbReference type="PATRIC" id="fig|1469144.10.peg.2100"/>
<accession>A0A132MST5</accession>
<evidence type="ECO:0000313" key="1">
    <source>
        <dbReference type="EMBL" id="KWX00913.1"/>
    </source>
</evidence>
<gene>
    <name evidence="1" type="ORF">LI90_1941</name>
</gene>
<dbReference type="EMBL" id="LAXD01000001">
    <property type="protein sequence ID" value="KWX00913.1"/>
    <property type="molecule type" value="Genomic_DNA"/>
</dbReference>
<protein>
    <submittedName>
        <fullName evidence="1">Uncharacterized protein</fullName>
    </submittedName>
</protein>
<organism evidence="1 2">
    <name type="scientific">Carbonactinospora thermoautotrophica</name>
    <dbReference type="NCBI Taxonomy" id="1469144"/>
    <lineage>
        <taxon>Bacteria</taxon>
        <taxon>Bacillati</taxon>
        <taxon>Actinomycetota</taxon>
        <taxon>Actinomycetes</taxon>
        <taxon>Kitasatosporales</taxon>
        <taxon>Carbonactinosporaceae</taxon>
        <taxon>Carbonactinospora</taxon>
    </lineage>
</organism>
<keyword evidence="2" id="KW-1185">Reference proteome</keyword>